<reference evidence="1" key="1">
    <citation type="submission" date="2021-11" db="EMBL/GenBank/DDBJ databases">
        <authorList>
            <consortium name="Genoscope - CEA"/>
            <person name="William W."/>
        </authorList>
    </citation>
    <scope>NUCLEOTIDE SEQUENCE</scope>
</reference>
<proteinExistence type="predicted"/>
<name>A0A8J2SJI2_9STRA</name>
<dbReference type="AlphaFoldDB" id="A0A8J2SJI2"/>
<protein>
    <submittedName>
        <fullName evidence="1">Uncharacterized protein</fullName>
    </submittedName>
</protein>
<gene>
    <name evidence="1" type="ORF">PECAL_3P16700</name>
</gene>
<keyword evidence="2" id="KW-1185">Reference proteome</keyword>
<sequence length="386" mass="42075">SIGLPAAATTRATTRCTAAMRSVATAVALGAAAAAAAAPSYGVCWTRNKVNHRPPKARKHETTEHLSSSELRNLVLSAASLKRRFPAVPTCLFTDLPPDLLERAIHGVRLKKGGEWTHNLKLFDVVRNDTRDAFVKTNLTGFERRWADAAGTLVNSRIGRIGNLQRSPFDVTLFLDDDTFFCPSVDVEEDLRALSTLPSRIAVRAHPFDVHAKAPRLKQAHRCAWEATKRKRMGGNFSLVAAEATCFDDHAPPTLWCSGAQGGALLVDRREDVASFVEGWLATYVKLYKGFASQTWKGRGHFGADQTALHDLFAASKLCDKGAATDLSFGYLPNALNERTRPKRADCARPRFARTRVLHHKNFVNEGTLAEAAARVDGFCGAANGG</sequence>
<evidence type="ECO:0000313" key="2">
    <source>
        <dbReference type="Proteomes" id="UP000789595"/>
    </source>
</evidence>
<comment type="caution">
    <text evidence="1">The sequence shown here is derived from an EMBL/GenBank/DDBJ whole genome shotgun (WGS) entry which is preliminary data.</text>
</comment>
<feature type="non-terminal residue" evidence="1">
    <location>
        <position position="1"/>
    </location>
</feature>
<evidence type="ECO:0000313" key="1">
    <source>
        <dbReference type="EMBL" id="CAH0371718.1"/>
    </source>
</evidence>
<feature type="non-terminal residue" evidence="1">
    <location>
        <position position="386"/>
    </location>
</feature>
<organism evidence="1 2">
    <name type="scientific">Pelagomonas calceolata</name>
    <dbReference type="NCBI Taxonomy" id="35677"/>
    <lineage>
        <taxon>Eukaryota</taxon>
        <taxon>Sar</taxon>
        <taxon>Stramenopiles</taxon>
        <taxon>Ochrophyta</taxon>
        <taxon>Pelagophyceae</taxon>
        <taxon>Pelagomonadales</taxon>
        <taxon>Pelagomonadaceae</taxon>
        <taxon>Pelagomonas</taxon>
    </lineage>
</organism>
<dbReference type="EMBL" id="CAKKNE010000003">
    <property type="protein sequence ID" value="CAH0371718.1"/>
    <property type="molecule type" value="Genomic_DNA"/>
</dbReference>
<accession>A0A8J2SJI2</accession>
<dbReference type="Proteomes" id="UP000789595">
    <property type="component" value="Unassembled WGS sequence"/>
</dbReference>